<evidence type="ECO:0000256" key="1">
    <source>
        <dbReference type="SAM" id="Phobius"/>
    </source>
</evidence>
<protein>
    <submittedName>
        <fullName evidence="2">Uncharacterized protein</fullName>
    </submittedName>
</protein>
<accession>A0A0V0U5H2</accession>
<evidence type="ECO:0000313" key="2">
    <source>
        <dbReference type="EMBL" id="KRX46530.1"/>
    </source>
</evidence>
<name>A0A0V0U5H2_9BILA</name>
<keyword evidence="3" id="KW-1185">Reference proteome</keyword>
<proteinExistence type="predicted"/>
<dbReference type="AlphaFoldDB" id="A0A0V0U5H2"/>
<dbReference type="Proteomes" id="UP000055048">
    <property type="component" value="Unassembled WGS sequence"/>
</dbReference>
<feature type="transmembrane region" description="Helical" evidence="1">
    <location>
        <begin position="56"/>
        <end position="74"/>
    </location>
</feature>
<comment type="caution">
    <text evidence="2">The sequence shown here is derived from an EMBL/GenBank/DDBJ whole genome shotgun (WGS) entry which is preliminary data.</text>
</comment>
<evidence type="ECO:0000313" key="3">
    <source>
        <dbReference type="Proteomes" id="UP000055048"/>
    </source>
</evidence>
<keyword evidence="1" id="KW-0812">Transmembrane</keyword>
<gene>
    <name evidence="2" type="ORF">T05_2506</name>
</gene>
<keyword evidence="1" id="KW-0472">Membrane</keyword>
<keyword evidence="1" id="KW-1133">Transmembrane helix</keyword>
<dbReference type="OrthoDB" id="5919127at2759"/>
<dbReference type="EMBL" id="JYDJ01000056">
    <property type="protein sequence ID" value="KRX46530.1"/>
    <property type="molecule type" value="Genomic_DNA"/>
</dbReference>
<sequence length="192" mass="21027">MATKCGSSESPLSAECNGSLFEQPLPPTACCQRGIRKFAAPLSQVCPDLWRILDKLLLNSFVIFGFLLISVFSGPYWHLYFVNSLLLILLRVDASSVVAAAVGSSSSSSSSSSSAAMATRHMVRRDAGAKRSSLTASGEIIFRNLIILIINQNFLMTQQFAKRHRPNYTFTNDSAPQHSQAGDSRFPFYPIT</sequence>
<organism evidence="2 3">
    <name type="scientific">Trichinella murrelli</name>
    <dbReference type="NCBI Taxonomy" id="144512"/>
    <lineage>
        <taxon>Eukaryota</taxon>
        <taxon>Metazoa</taxon>
        <taxon>Ecdysozoa</taxon>
        <taxon>Nematoda</taxon>
        <taxon>Enoplea</taxon>
        <taxon>Dorylaimia</taxon>
        <taxon>Trichinellida</taxon>
        <taxon>Trichinellidae</taxon>
        <taxon>Trichinella</taxon>
    </lineage>
</organism>
<reference evidence="2 3" key="1">
    <citation type="submission" date="2015-01" db="EMBL/GenBank/DDBJ databases">
        <title>Evolution of Trichinella species and genotypes.</title>
        <authorList>
            <person name="Korhonen P.K."/>
            <person name="Edoardo P."/>
            <person name="Giuseppe L.R."/>
            <person name="Gasser R.B."/>
        </authorList>
    </citation>
    <scope>NUCLEOTIDE SEQUENCE [LARGE SCALE GENOMIC DNA]</scope>
    <source>
        <strain evidence="2">ISS417</strain>
    </source>
</reference>